<proteinExistence type="predicted"/>
<evidence type="ECO:0000313" key="1">
    <source>
        <dbReference type="EMBL" id="MFF4777579.1"/>
    </source>
</evidence>
<protein>
    <submittedName>
        <fullName evidence="1">Uncharacterized protein</fullName>
    </submittedName>
</protein>
<evidence type="ECO:0000313" key="2">
    <source>
        <dbReference type="Proteomes" id="UP001602119"/>
    </source>
</evidence>
<keyword evidence="2" id="KW-1185">Reference proteome</keyword>
<dbReference type="Proteomes" id="UP001602119">
    <property type="component" value="Unassembled WGS sequence"/>
</dbReference>
<sequence>MTLSLTCDANAPVAAVLDYEQAYDVLAEFLAGDLDALEVLEELKHPALVAPDAAALLIVVASRLASITMAPSNAKHRKVSAR</sequence>
<organism evidence="1 2">
    <name type="scientific">Microtetraspora fusca</name>
    <dbReference type="NCBI Taxonomy" id="1997"/>
    <lineage>
        <taxon>Bacteria</taxon>
        <taxon>Bacillati</taxon>
        <taxon>Actinomycetota</taxon>
        <taxon>Actinomycetes</taxon>
        <taxon>Streptosporangiales</taxon>
        <taxon>Streptosporangiaceae</taxon>
        <taxon>Microtetraspora</taxon>
    </lineage>
</organism>
<accession>A0ABW6VII8</accession>
<name>A0ABW6VII8_MICFU</name>
<dbReference type="RefSeq" id="WP_387346064.1">
    <property type="nucleotide sequence ID" value="NZ_JBIAXI010000024.1"/>
</dbReference>
<gene>
    <name evidence="1" type="ORF">ACFY05_32450</name>
</gene>
<comment type="caution">
    <text evidence="1">The sequence shown here is derived from an EMBL/GenBank/DDBJ whole genome shotgun (WGS) entry which is preliminary data.</text>
</comment>
<dbReference type="EMBL" id="JBIAXI010000024">
    <property type="protein sequence ID" value="MFF4777579.1"/>
    <property type="molecule type" value="Genomic_DNA"/>
</dbReference>
<reference evidence="1 2" key="1">
    <citation type="submission" date="2024-10" db="EMBL/GenBank/DDBJ databases">
        <title>The Natural Products Discovery Center: Release of the First 8490 Sequenced Strains for Exploring Actinobacteria Biosynthetic Diversity.</title>
        <authorList>
            <person name="Kalkreuter E."/>
            <person name="Kautsar S.A."/>
            <person name="Yang D."/>
            <person name="Bader C.D."/>
            <person name="Teijaro C.N."/>
            <person name="Fluegel L."/>
            <person name="Davis C.M."/>
            <person name="Simpson J.R."/>
            <person name="Lauterbach L."/>
            <person name="Steele A.D."/>
            <person name="Gui C."/>
            <person name="Meng S."/>
            <person name="Li G."/>
            <person name="Viehrig K."/>
            <person name="Ye F."/>
            <person name="Su P."/>
            <person name="Kiefer A.F."/>
            <person name="Nichols A."/>
            <person name="Cepeda A.J."/>
            <person name="Yan W."/>
            <person name="Fan B."/>
            <person name="Jiang Y."/>
            <person name="Adhikari A."/>
            <person name="Zheng C.-J."/>
            <person name="Schuster L."/>
            <person name="Cowan T.M."/>
            <person name="Smanski M.J."/>
            <person name="Chevrette M.G."/>
            <person name="De Carvalho L.P.S."/>
            <person name="Shen B."/>
        </authorList>
    </citation>
    <scope>NUCLEOTIDE SEQUENCE [LARGE SCALE GENOMIC DNA]</scope>
    <source>
        <strain evidence="1 2">NPDC001281</strain>
    </source>
</reference>